<dbReference type="GO" id="GO:0008745">
    <property type="term" value="F:N-acetylmuramoyl-L-alanine amidase activity"/>
    <property type="evidence" value="ECO:0007669"/>
    <property type="project" value="UniProtKB-EC"/>
</dbReference>
<protein>
    <recommendedName>
        <fullName evidence="3">N-acetylmuramoyl-L-alanine amidase</fullName>
        <ecNumber evidence="3">3.5.1.28</ecNumber>
    </recommendedName>
</protein>
<proteinExistence type="inferred from homology"/>
<sequence length="319" mass="35431">MPGRFVASAALLVVGSLLAACASPLESRPGYHVDHRYSSPSHDSRVRHLVIHYTDTDEVDALATLTGPHVSTHYVLPPHRYRSQPRVYQLVDESRRAWHAGASSWKDRPNINDTSIGIEIVNTGPDRPYSEVGRILEADPEAAVEIRWMPYPTAQIDALIALARDIIERHDIHPTDVVAHSDIAPTRKIDPGPAFPWKRLHEAGIGVWPEEVVVARYRADFATCPPTLGELQHALARWGYPLEVTQEMDAQTHAVLRAFQMRFRPSDYRGLPDAESAAILWALLEKYRPDALEGLPSVPRVASGEPAVVPTIGEARRAC</sequence>
<dbReference type="PANTHER" id="PTHR30417:SF1">
    <property type="entry name" value="N-ACETYLMURAMOYL-L-ALANINE AMIDASE AMID"/>
    <property type="match status" value="1"/>
</dbReference>
<dbReference type="Pfam" id="PF01471">
    <property type="entry name" value="PG_binding_1"/>
    <property type="match status" value="1"/>
</dbReference>
<dbReference type="RefSeq" id="WP_386772971.1">
    <property type="nucleotide sequence ID" value="NZ_JBHRUG010000017.1"/>
</dbReference>
<dbReference type="EC" id="3.5.1.28" evidence="3"/>
<evidence type="ECO:0000256" key="4">
    <source>
        <dbReference type="ARBA" id="ARBA00022801"/>
    </source>
</evidence>
<dbReference type="InterPro" id="IPR051206">
    <property type="entry name" value="NAMLAA_amidase_2"/>
</dbReference>
<evidence type="ECO:0000256" key="3">
    <source>
        <dbReference type="ARBA" id="ARBA00011901"/>
    </source>
</evidence>
<feature type="signal peptide" evidence="6">
    <location>
        <begin position="1"/>
        <end position="19"/>
    </location>
</feature>
<gene>
    <name evidence="8" type="ORF">ACFOEV_08875</name>
</gene>
<feature type="domain" description="N-acetylmuramoyl-L-alanine amidase" evidence="7">
    <location>
        <begin position="35"/>
        <end position="192"/>
    </location>
</feature>
<dbReference type="Gene3D" id="1.10.101.10">
    <property type="entry name" value="PGBD-like superfamily/PGBD"/>
    <property type="match status" value="1"/>
</dbReference>
<comment type="catalytic activity">
    <reaction evidence="1">
        <text>Hydrolyzes the link between N-acetylmuramoyl residues and L-amino acid residues in certain cell-wall glycopeptides.</text>
        <dbReference type="EC" id="3.5.1.28"/>
    </reaction>
</comment>
<evidence type="ECO:0000256" key="5">
    <source>
        <dbReference type="ARBA" id="ARBA00023316"/>
    </source>
</evidence>
<comment type="caution">
    <text evidence="8">The sequence shown here is derived from an EMBL/GenBank/DDBJ whole genome shotgun (WGS) entry which is preliminary data.</text>
</comment>
<organism evidence="8 9">
    <name type="scientific">Litchfieldella rifensis</name>
    <dbReference type="NCBI Taxonomy" id="762643"/>
    <lineage>
        <taxon>Bacteria</taxon>
        <taxon>Pseudomonadati</taxon>
        <taxon>Pseudomonadota</taxon>
        <taxon>Gammaproteobacteria</taxon>
        <taxon>Oceanospirillales</taxon>
        <taxon>Halomonadaceae</taxon>
        <taxon>Litchfieldella</taxon>
    </lineage>
</organism>
<accession>A0ABV7LMH8</accession>
<evidence type="ECO:0000313" key="9">
    <source>
        <dbReference type="Proteomes" id="UP001595579"/>
    </source>
</evidence>
<dbReference type="InterPro" id="IPR036505">
    <property type="entry name" value="Amidase/PGRP_sf"/>
</dbReference>
<dbReference type="SUPFAM" id="SSF55846">
    <property type="entry name" value="N-acetylmuramoyl-L-alanine amidase-like"/>
    <property type="match status" value="1"/>
</dbReference>
<dbReference type="Gene3D" id="3.40.80.10">
    <property type="entry name" value="Peptidoglycan recognition protein-like"/>
    <property type="match status" value="1"/>
</dbReference>
<evidence type="ECO:0000256" key="1">
    <source>
        <dbReference type="ARBA" id="ARBA00001561"/>
    </source>
</evidence>
<keyword evidence="6" id="KW-0732">Signal</keyword>
<name>A0ABV7LMH8_9GAMM</name>
<dbReference type="EMBL" id="JBHRUG010000017">
    <property type="protein sequence ID" value="MFC3283717.1"/>
    <property type="molecule type" value="Genomic_DNA"/>
</dbReference>
<keyword evidence="9" id="KW-1185">Reference proteome</keyword>
<evidence type="ECO:0000313" key="8">
    <source>
        <dbReference type="EMBL" id="MFC3283717.1"/>
    </source>
</evidence>
<dbReference type="SMART" id="SM00644">
    <property type="entry name" value="Ami_2"/>
    <property type="match status" value="1"/>
</dbReference>
<dbReference type="SUPFAM" id="SSF47090">
    <property type="entry name" value="PGBD-like"/>
    <property type="match status" value="1"/>
</dbReference>
<dbReference type="CDD" id="cd06583">
    <property type="entry name" value="PGRP"/>
    <property type="match status" value="1"/>
</dbReference>
<dbReference type="InterPro" id="IPR002477">
    <property type="entry name" value="Peptidoglycan-bd-like"/>
</dbReference>
<dbReference type="PANTHER" id="PTHR30417">
    <property type="entry name" value="N-ACETYLMURAMOYL-L-ALANINE AMIDASE AMID"/>
    <property type="match status" value="1"/>
</dbReference>
<dbReference type="InterPro" id="IPR036366">
    <property type="entry name" value="PGBDSf"/>
</dbReference>
<feature type="chain" id="PRO_5046752044" description="N-acetylmuramoyl-L-alanine amidase" evidence="6">
    <location>
        <begin position="20"/>
        <end position="319"/>
    </location>
</feature>
<reference evidence="9" key="1">
    <citation type="journal article" date="2019" name="Int. J. Syst. Evol. Microbiol.">
        <title>The Global Catalogue of Microorganisms (GCM) 10K type strain sequencing project: providing services to taxonomists for standard genome sequencing and annotation.</title>
        <authorList>
            <consortium name="The Broad Institute Genomics Platform"/>
            <consortium name="The Broad Institute Genome Sequencing Center for Infectious Disease"/>
            <person name="Wu L."/>
            <person name="Ma J."/>
        </authorList>
    </citation>
    <scope>NUCLEOTIDE SEQUENCE [LARGE SCALE GENOMIC DNA]</scope>
    <source>
        <strain evidence="9">CECT 7698</strain>
    </source>
</reference>
<dbReference type="Proteomes" id="UP001595579">
    <property type="component" value="Unassembled WGS sequence"/>
</dbReference>
<keyword evidence="5" id="KW-0961">Cell wall biogenesis/degradation</keyword>
<dbReference type="Pfam" id="PF01510">
    <property type="entry name" value="Amidase_2"/>
    <property type="match status" value="1"/>
</dbReference>
<evidence type="ECO:0000256" key="6">
    <source>
        <dbReference type="SAM" id="SignalP"/>
    </source>
</evidence>
<comment type="similarity">
    <text evidence="2">Belongs to the N-acetylmuramoyl-L-alanine amidase 2 family.</text>
</comment>
<dbReference type="InterPro" id="IPR002502">
    <property type="entry name" value="Amidase_domain"/>
</dbReference>
<evidence type="ECO:0000259" key="7">
    <source>
        <dbReference type="SMART" id="SM00644"/>
    </source>
</evidence>
<dbReference type="InterPro" id="IPR036365">
    <property type="entry name" value="PGBD-like_sf"/>
</dbReference>
<evidence type="ECO:0000256" key="2">
    <source>
        <dbReference type="ARBA" id="ARBA00007553"/>
    </source>
</evidence>
<keyword evidence="4 8" id="KW-0378">Hydrolase</keyword>
<dbReference type="PROSITE" id="PS51257">
    <property type="entry name" value="PROKAR_LIPOPROTEIN"/>
    <property type="match status" value="1"/>
</dbReference>